<feature type="domain" description="Rhodanese" evidence="2">
    <location>
        <begin position="210"/>
        <end position="322"/>
    </location>
</feature>
<proteinExistence type="inferred from homology"/>
<dbReference type="EMBL" id="CAMXCM010000002">
    <property type="protein sequence ID" value="CAI3936365.1"/>
    <property type="molecule type" value="Genomic_DNA"/>
</dbReference>
<dbReference type="PROSITE" id="PS50206">
    <property type="entry name" value="RHODANESE_3"/>
    <property type="match status" value="1"/>
</dbReference>
<dbReference type="CDD" id="cd00158">
    <property type="entry name" value="RHOD"/>
    <property type="match status" value="1"/>
</dbReference>
<keyword evidence="3" id="KW-0548">Nucleotidyltransferase</keyword>
<name>A0A9W4X6C2_9PROT</name>
<dbReference type="AlphaFoldDB" id="A0A9W4X6C2"/>
<gene>
    <name evidence="4" type="ORF">R53529_LOCUS1471</name>
    <name evidence="3" type="ORF">R53530_LOCUS962</name>
</gene>
<dbReference type="Pfam" id="PF00899">
    <property type="entry name" value="ThiF"/>
    <property type="match status" value="1"/>
</dbReference>
<dbReference type="GO" id="GO:0061503">
    <property type="term" value="F:tRNA threonylcarbamoyladenosine dehydratase"/>
    <property type="evidence" value="ECO:0007669"/>
    <property type="project" value="TreeGrafter"/>
</dbReference>
<dbReference type="SUPFAM" id="SSF69572">
    <property type="entry name" value="Activating enzymes of the ubiquitin-like proteins"/>
    <property type="match status" value="1"/>
</dbReference>
<dbReference type="InterPro" id="IPR035985">
    <property type="entry name" value="Ubiquitin-activating_enz"/>
</dbReference>
<dbReference type="GO" id="GO:0008641">
    <property type="term" value="F:ubiquitin-like modifier activating enzyme activity"/>
    <property type="evidence" value="ECO:0007669"/>
    <property type="project" value="InterPro"/>
</dbReference>
<evidence type="ECO:0000313" key="3">
    <source>
        <dbReference type="EMBL" id="CAI3936365.1"/>
    </source>
</evidence>
<dbReference type="PANTHER" id="PTHR43267:SF3">
    <property type="entry name" value="THIF PROTEIN"/>
    <property type="match status" value="1"/>
</dbReference>
<dbReference type="InterPro" id="IPR001763">
    <property type="entry name" value="Rhodanese-like_dom"/>
</dbReference>
<dbReference type="EMBL" id="CAMXCS010000002">
    <property type="protein sequence ID" value="CAI3947086.1"/>
    <property type="molecule type" value="Genomic_DNA"/>
</dbReference>
<dbReference type="FunFam" id="3.40.50.720:FF:000080">
    <property type="entry name" value="Thiazole biosynthesis adenylyltransferase ThiF"/>
    <property type="match status" value="1"/>
</dbReference>
<dbReference type="PANTHER" id="PTHR43267">
    <property type="entry name" value="TRNA THREONYLCARBAMOYLADENOSINE DEHYDRATASE"/>
    <property type="match status" value="1"/>
</dbReference>
<evidence type="ECO:0000313" key="4">
    <source>
        <dbReference type="EMBL" id="CAI3947086.1"/>
    </source>
</evidence>
<dbReference type="CDD" id="cd00757">
    <property type="entry name" value="ThiF_MoeB_HesA_family"/>
    <property type="match status" value="1"/>
</dbReference>
<dbReference type="InterPro" id="IPR000594">
    <property type="entry name" value="ThiF_NAD_FAD-bd"/>
</dbReference>
<evidence type="ECO:0000256" key="1">
    <source>
        <dbReference type="ARBA" id="ARBA00009919"/>
    </source>
</evidence>
<dbReference type="Proteomes" id="UP001154259">
    <property type="component" value="Unassembled WGS sequence"/>
</dbReference>
<reference evidence="3" key="1">
    <citation type="submission" date="2022-10" db="EMBL/GenBank/DDBJ databases">
        <authorList>
            <person name="Botero Cardona J."/>
        </authorList>
    </citation>
    <scope>NUCLEOTIDE SEQUENCE</scope>
    <source>
        <strain evidence="3">LMG 31819</strain>
        <strain evidence="4">R-53529</strain>
    </source>
</reference>
<dbReference type="Proteomes" id="UP001154255">
    <property type="component" value="Unassembled WGS sequence"/>
</dbReference>
<keyword evidence="3" id="KW-0808">Transferase</keyword>
<protein>
    <submittedName>
        <fullName evidence="3 4">Molybdopterin or thiamine biosynthesis adenylyltransferase (ThiF)</fullName>
    </submittedName>
</protein>
<organism evidence="3 5">
    <name type="scientific">Commensalibacter communis</name>
    <dbReference type="NCBI Taxonomy" id="2972786"/>
    <lineage>
        <taxon>Bacteria</taxon>
        <taxon>Pseudomonadati</taxon>
        <taxon>Pseudomonadota</taxon>
        <taxon>Alphaproteobacteria</taxon>
        <taxon>Acetobacterales</taxon>
        <taxon>Acetobacteraceae</taxon>
    </lineage>
</organism>
<dbReference type="PROSITE" id="PS51257">
    <property type="entry name" value="PROKAR_LIPOPROTEIN"/>
    <property type="match status" value="1"/>
</dbReference>
<dbReference type="GO" id="GO:0061504">
    <property type="term" value="P:cyclic threonylcarbamoyladenosine biosynthetic process"/>
    <property type="evidence" value="ECO:0007669"/>
    <property type="project" value="TreeGrafter"/>
</dbReference>
<sequence>MMERYERQMKLPEIGKDGQYKLQAAHVLVVGCGGLGCTVLPLLCGAGVGYIRLYDHDIVEEHNLHRQILYRMENIGKGKAICAKAILHQSNPHCEIEVHQERLTPGNVHQALQNIDLVIDASDSFMVTYTLSDACLKQSLPLISASVIERHGYVGGFCNSAPSYRALFPKMILGGGNCSTIGVMGPIVSILGAIQAQMALSVLLDFTPTPLGQLINVDCRTWRFSEFRFDKAQEPKDNNVTFIDYNDLLPEDCVIELRDIKEAPQSVRTDVIRLLPSEIVAWQPPLSQRIVCVCKTGVRAARAAYALQEKTTSEIVILVDDK</sequence>
<keyword evidence="6" id="KW-1185">Reference proteome</keyword>
<dbReference type="GO" id="GO:0016779">
    <property type="term" value="F:nucleotidyltransferase activity"/>
    <property type="evidence" value="ECO:0007669"/>
    <property type="project" value="UniProtKB-KW"/>
</dbReference>
<accession>A0A9W4X6C2</accession>
<comment type="caution">
    <text evidence="3">The sequence shown here is derived from an EMBL/GenBank/DDBJ whole genome shotgun (WGS) entry which is preliminary data.</text>
</comment>
<evidence type="ECO:0000259" key="2">
    <source>
        <dbReference type="PROSITE" id="PS50206"/>
    </source>
</evidence>
<dbReference type="InterPro" id="IPR045886">
    <property type="entry name" value="ThiF/MoeB/HesA"/>
</dbReference>
<comment type="similarity">
    <text evidence="1">Belongs to the HesA/MoeB/ThiF family.</text>
</comment>
<evidence type="ECO:0000313" key="5">
    <source>
        <dbReference type="Proteomes" id="UP001154255"/>
    </source>
</evidence>
<evidence type="ECO:0000313" key="6">
    <source>
        <dbReference type="Proteomes" id="UP001154259"/>
    </source>
</evidence>
<dbReference type="Gene3D" id="3.40.50.720">
    <property type="entry name" value="NAD(P)-binding Rossmann-like Domain"/>
    <property type="match status" value="1"/>
</dbReference>
<dbReference type="RefSeq" id="WP_271789894.1">
    <property type="nucleotide sequence ID" value="NZ_CAMXCJ010000003.1"/>
</dbReference>